<comment type="caution">
    <text evidence="1">The sequence shown here is derived from an EMBL/GenBank/DDBJ whole genome shotgun (WGS) entry which is preliminary data.</text>
</comment>
<evidence type="ECO:0000313" key="2">
    <source>
        <dbReference type="Proteomes" id="UP001345963"/>
    </source>
</evidence>
<accession>A0ABU7AF41</accession>
<proteinExistence type="predicted"/>
<keyword evidence="2" id="KW-1185">Reference proteome</keyword>
<reference evidence="1 2" key="1">
    <citation type="submission" date="2021-07" db="EMBL/GenBank/DDBJ databases">
        <authorList>
            <person name="Palmer J.M."/>
        </authorList>
    </citation>
    <scope>NUCLEOTIDE SEQUENCE [LARGE SCALE GENOMIC DNA]</scope>
    <source>
        <strain evidence="1 2">AT_MEX2019</strain>
        <tissue evidence="1">Muscle</tissue>
    </source>
</reference>
<gene>
    <name evidence="1" type="ORF">ATANTOWER_005141</name>
</gene>
<feature type="non-terminal residue" evidence="1">
    <location>
        <position position="1"/>
    </location>
</feature>
<protein>
    <submittedName>
        <fullName evidence="1">Uncharacterized protein</fullName>
    </submittedName>
</protein>
<dbReference type="Proteomes" id="UP001345963">
    <property type="component" value="Unassembled WGS sequence"/>
</dbReference>
<dbReference type="EMBL" id="JAHUTI010011401">
    <property type="protein sequence ID" value="MED6236155.1"/>
    <property type="molecule type" value="Genomic_DNA"/>
</dbReference>
<evidence type="ECO:0000313" key="1">
    <source>
        <dbReference type="EMBL" id="MED6236155.1"/>
    </source>
</evidence>
<name>A0ABU7AF41_9TELE</name>
<organism evidence="1 2">
    <name type="scientific">Ataeniobius toweri</name>
    <dbReference type="NCBI Taxonomy" id="208326"/>
    <lineage>
        <taxon>Eukaryota</taxon>
        <taxon>Metazoa</taxon>
        <taxon>Chordata</taxon>
        <taxon>Craniata</taxon>
        <taxon>Vertebrata</taxon>
        <taxon>Euteleostomi</taxon>
        <taxon>Actinopterygii</taxon>
        <taxon>Neopterygii</taxon>
        <taxon>Teleostei</taxon>
        <taxon>Neoteleostei</taxon>
        <taxon>Acanthomorphata</taxon>
        <taxon>Ovalentaria</taxon>
        <taxon>Atherinomorphae</taxon>
        <taxon>Cyprinodontiformes</taxon>
        <taxon>Goodeidae</taxon>
        <taxon>Ataeniobius</taxon>
    </lineage>
</organism>
<sequence>KALHFERCQNEFVTESVNLKRKGTVERETFPRQPESVRLIKSHGSRGTLETEAGHARGALDDSKEINKERTTCHGQTHHRTLFLRCISKTGIKSNPL</sequence>